<keyword evidence="2" id="KW-1185">Reference proteome</keyword>
<evidence type="ECO:0000313" key="1">
    <source>
        <dbReference type="EMBL" id="RXJ43793.1"/>
    </source>
</evidence>
<reference evidence="1 2" key="1">
    <citation type="submission" date="2019-01" db="EMBL/GenBank/DDBJ databases">
        <title>Genome sequence of the Antarctic species Gelidibacter gilvus ACAM 158(T).</title>
        <authorList>
            <person name="Bowman J.P."/>
        </authorList>
    </citation>
    <scope>NUCLEOTIDE SEQUENCE [LARGE SCALE GENOMIC DNA]</scope>
    <source>
        <strain evidence="1 2">IC158</strain>
    </source>
</reference>
<dbReference type="AlphaFoldDB" id="A0A4Q0XA68"/>
<dbReference type="OrthoDB" id="1436951at2"/>
<comment type="caution">
    <text evidence="1">The sequence shown here is derived from an EMBL/GenBank/DDBJ whole genome shotgun (WGS) entry which is preliminary data.</text>
</comment>
<dbReference type="Proteomes" id="UP000289792">
    <property type="component" value="Unassembled WGS sequence"/>
</dbReference>
<dbReference type="EMBL" id="SDDZ01000021">
    <property type="protein sequence ID" value="RXJ43793.1"/>
    <property type="molecule type" value="Genomic_DNA"/>
</dbReference>
<proteinExistence type="predicted"/>
<evidence type="ECO:0000313" key="2">
    <source>
        <dbReference type="Proteomes" id="UP000289792"/>
    </source>
</evidence>
<dbReference type="PROSITE" id="PS51257">
    <property type="entry name" value="PROKAR_LIPOPROTEIN"/>
    <property type="match status" value="1"/>
</dbReference>
<accession>A0A4Q0XA68</accession>
<protein>
    <submittedName>
        <fullName evidence="1">Uncharacterized protein</fullName>
    </submittedName>
</protein>
<name>A0A4Q0XA68_9FLAO</name>
<sequence length="189" mass="21802">MKTYLRILVILILVSSCQENKKEDEHLDTTIRKEKTSQKKDIPKDVKSVEFPVEAQFEAFFPKTLGPYNRINIGVSEVLGSASGAYIKGKDYGNLMTYYVTDGYRKGSAAIRNFEDAYQSNHKWSDGSEHISKERDGFKTVALLREKYNTYKISMLYNNRFELTVEGHEKADELWGYLKQADMKMLDAK</sequence>
<organism evidence="1 2">
    <name type="scientific">Gelidibacter gilvus</name>
    <dbReference type="NCBI Taxonomy" id="59602"/>
    <lineage>
        <taxon>Bacteria</taxon>
        <taxon>Pseudomonadati</taxon>
        <taxon>Bacteroidota</taxon>
        <taxon>Flavobacteriia</taxon>
        <taxon>Flavobacteriales</taxon>
        <taxon>Flavobacteriaceae</taxon>
        <taxon>Gelidibacter</taxon>
    </lineage>
</organism>
<dbReference type="RefSeq" id="WP_129019051.1">
    <property type="nucleotide sequence ID" value="NZ_SDDZ01000021.1"/>
</dbReference>
<gene>
    <name evidence="1" type="ORF">ESZ48_18800</name>
</gene>